<organism evidence="1 2">
    <name type="scientific">Ensete ventricosum</name>
    <name type="common">Abyssinian banana</name>
    <name type="synonym">Musa ensete</name>
    <dbReference type="NCBI Taxonomy" id="4639"/>
    <lineage>
        <taxon>Eukaryota</taxon>
        <taxon>Viridiplantae</taxon>
        <taxon>Streptophyta</taxon>
        <taxon>Embryophyta</taxon>
        <taxon>Tracheophyta</taxon>
        <taxon>Spermatophyta</taxon>
        <taxon>Magnoliopsida</taxon>
        <taxon>Liliopsida</taxon>
        <taxon>Zingiberales</taxon>
        <taxon>Musaceae</taxon>
        <taxon>Ensete</taxon>
    </lineage>
</organism>
<proteinExistence type="predicted"/>
<dbReference type="Proteomes" id="UP001222027">
    <property type="component" value="Unassembled WGS sequence"/>
</dbReference>
<evidence type="ECO:0000313" key="2">
    <source>
        <dbReference type="Proteomes" id="UP001222027"/>
    </source>
</evidence>
<keyword evidence="2" id="KW-1185">Reference proteome</keyword>
<dbReference type="EMBL" id="JAQQAF010000001">
    <property type="protein sequence ID" value="KAJ8513740.1"/>
    <property type="molecule type" value="Genomic_DNA"/>
</dbReference>
<name>A0AAV8S301_ENSVE</name>
<dbReference type="AlphaFoldDB" id="A0AAV8S301"/>
<evidence type="ECO:0000313" key="1">
    <source>
        <dbReference type="EMBL" id="KAJ8513740.1"/>
    </source>
</evidence>
<reference evidence="1 2" key="1">
    <citation type="submission" date="2022-12" db="EMBL/GenBank/DDBJ databases">
        <title>Chromosome-scale assembly of the Ensete ventricosum genome.</title>
        <authorList>
            <person name="Dussert Y."/>
            <person name="Stocks J."/>
            <person name="Wendawek A."/>
            <person name="Woldeyes F."/>
            <person name="Nichols R.A."/>
            <person name="Borrell J.S."/>
        </authorList>
    </citation>
    <scope>NUCLEOTIDE SEQUENCE [LARGE SCALE GENOMIC DNA]</scope>
    <source>
        <strain evidence="2">cv. Maze</strain>
        <tissue evidence="1">Seeds</tissue>
    </source>
</reference>
<accession>A0AAV8S301</accession>
<gene>
    <name evidence="1" type="ORF">OPV22_004174</name>
</gene>
<comment type="caution">
    <text evidence="1">The sequence shown here is derived from an EMBL/GenBank/DDBJ whole genome shotgun (WGS) entry which is preliminary data.</text>
</comment>
<sequence>MEGDVCGEESREGVAACSVVGVDLEFKEGDALVGIAGIQGMSGADVGAAVYGVEDASFHPCGAGLGDGDD</sequence>
<protein>
    <submittedName>
        <fullName evidence="1">Uncharacterized protein</fullName>
    </submittedName>
</protein>